<dbReference type="GO" id="GO:0015941">
    <property type="term" value="P:pantothenate catabolic process"/>
    <property type="evidence" value="ECO:0007669"/>
    <property type="project" value="InterPro"/>
</dbReference>
<feature type="region of interest" description="Phosphopantothenoylcysteine decarboxylase" evidence="3">
    <location>
        <begin position="1"/>
        <end position="188"/>
    </location>
</feature>
<evidence type="ECO:0000259" key="5">
    <source>
        <dbReference type="Pfam" id="PF02441"/>
    </source>
</evidence>
<evidence type="ECO:0000313" key="7">
    <source>
        <dbReference type="EMBL" id="SMB94589.1"/>
    </source>
</evidence>
<comment type="pathway">
    <text evidence="3 4">Cofactor biosynthesis; coenzyme A biosynthesis; CoA from (R)-pantothenate: step 3/5.</text>
</comment>
<comment type="similarity">
    <text evidence="3 4">In the N-terminal section; belongs to the HFCD (homo-oligomeric flavin containing Cys decarboxylase) superfamily.</text>
</comment>
<feature type="binding site" evidence="3">
    <location>
        <position position="322"/>
    </location>
    <ligand>
        <name>CTP</name>
        <dbReference type="ChEBI" id="CHEBI:37563"/>
    </ligand>
</feature>
<keyword evidence="3" id="KW-0460">Magnesium</keyword>
<gene>
    <name evidence="3" type="primary">coaBC</name>
    <name evidence="7" type="ORF">SAMN00808754_1066</name>
</gene>
<dbReference type="Pfam" id="PF04127">
    <property type="entry name" value="DFP"/>
    <property type="match status" value="1"/>
</dbReference>
<dbReference type="GO" id="GO:0004633">
    <property type="term" value="F:phosphopantothenoylcysteine decarboxylase activity"/>
    <property type="evidence" value="ECO:0007669"/>
    <property type="project" value="UniProtKB-UniRule"/>
</dbReference>
<dbReference type="InterPro" id="IPR007085">
    <property type="entry name" value="DNA/pantothenate-metab_flavo_C"/>
</dbReference>
<dbReference type="Proteomes" id="UP000192569">
    <property type="component" value="Chromosome I"/>
</dbReference>
<dbReference type="STRING" id="698762.SAMN00808754_1066"/>
<comment type="function">
    <text evidence="4">Catalyzes two steps in the biosynthesis of coenzyme A. In the first step cysteine is conjugated to 4'-phosphopantothenate to form 4-phosphopantothenoylcysteine, in the latter compound is decarboxylated to form 4'-phosphopantotheine.</text>
</comment>
<dbReference type="RefSeq" id="WP_084664555.1">
    <property type="nucleotide sequence ID" value="NZ_LT838272.1"/>
</dbReference>
<dbReference type="PANTHER" id="PTHR14359">
    <property type="entry name" value="HOMO-OLIGOMERIC FLAVIN CONTAINING CYS DECARBOXYLASE FAMILY"/>
    <property type="match status" value="1"/>
</dbReference>
<feature type="region of interest" description="Phosphopantothenate--cysteine ligase" evidence="3">
    <location>
        <begin position="189"/>
        <end position="409"/>
    </location>
</feature>
<reference evidence="7 8" key="1">
    <citation type="submission" date="2017-04" db="EMBL/GenBank/DDBJ databases">
        <authorList>
            <person name="Afonso C.L."/>
            <person name="Miller P.J."/>
            <person name="Scott M.A."/>
            <person name="Spackman E."/>
            <person name="Goraichik I."/>
            <person name="Dimitrov K.M."/>
            <person name="Suarez D.L."/>
            <person name="Swayne D.E."/>
        </authorList>
    </citation>
    <scope>NUCLEOTIDE SEQUENCE [LARGE SCALE GENOMIC DNA]</scope>
    <source>
        <strain evidence="7 8">ToBE</strain>
    </source>
</reference>
<dbReference type="GO" id="GO:0010181">
    <property type="term" value="F:FMN binding"/>
    <property type="evidence" value="ECO:0007669"/>
    <property type="project" value="UniProtKB-UniRule"/>
</dbReference>
<name>A0A1W1VMJ3_9FIRM</name>
<feature type="binding site" evidence="3">
    <location>
        <position position="287"/>
    </location>
    <ligand>
        <name>CTP</name>
        <dbReference type="ChEBI" id="CHEBI:37563"/>
    </ligand>
</feature>
<accession>A0A1W1VMJ3</accession>
<comment type="catalytic activity">
    <reaction evidence="3 4">
        <text>(R)-4'-phosphopantothenate + L-cysteine + CTP = N-[(R)-4-phosphopantothenoyl]-L-cysteine + CMP + diphosphate + H(+)</text>
        <dbReference type="Rhea" id="RHEA:19397"/>
        <dbReference type="ChEBI" id="CHEBI:10986"/>
        <dbReference type="ChEBI" id="CHEBI:15378"/>
        <dbReference type="ChEBI" id="CHEBI:33019"/>
        <dbReference type="ChEBI" id="CHEBI:35235"/>
        <dbReference type="ChEBI" id="CHEBI:37563"/>
        <dbReference type="ChEBI" id="CHEBI:59458"/>
        <dbReference type="ChEBI" id="CHEBI:60377"/>
        <dbReference type="EC" id="6.3.2.5"/>
    </reaction>
</comment>
<evidence type="ECO:0000259" key="6">
    <source>
        <dbReference type="Pfam" id="PF04127"/>
    </source>
</evidence>
<comment type="cofactor">
    <cofactor evidence="3">
        <name>FMN</name>
        <dbReference type="ChEBI" id="CHEBI:58210"/>
    </cofactor>
    <text evidence="3">Binds 1 FMN per subunit.</text>
</comment>
<dbReference type="EC" id="6.3.2.5" evidence="3"/>
<comment type="pathway">
    <text evidence="3 4">Cofactor biosynthesis; coenzyme A biosynthesis; CoA from (R)-pantothenate: step 2/5.</text>
</comment>
<keyword evidence="3" id="KW-0511">Multifunctional enzyme</keyword>
<keyword evidence="3 4" id="KW-0436">Ligase</keyword>
<dbReference type="PANTHER" id="PTHR14359:SF6">
    <property type="entry name" value="PHOSPHOPANTOTHENOYLCYSTEINE DECARBOXYLASE"/>
    <property type="match status" value="1"/>
</dbReference>
<dbReference type="GO" id="GO:0071513">
    <property type="term" value="C:phosphopantothenoylcysteine decarboxylase complex"/>
    <property type="evidence" value="ECO:0007669"/>
    <property type="project" value="TreeGrafter"/>
</dbReference>
<comment type="similarity">
    <text evidence="3 4">In the C-terminal section; belongs to the PPC synthetase family.</text>
</comment>
<dbReference type="GO" id="GO:0046872">
    <property type="term" value="F:metal ion binding"/>
    <property type="evidence" value="ECO:0007669"/>
    <property type="project" value="UniProtKB-KW"/>
</dbReference>
<keyword evidence="8" id="KW-1185">Reference proteome</keyword>
<keyword evidence="3 4" id="KW-0288">FMN</keyword>
<dbReference type="AlphaFoldDB" id="A0A1W1VMJ3"/>
<dbReference type="EMBL" id="LT838272">
    <property type="protein sequence ID" value="SMB94589.1"/>
    <property type="molecule type" value="Genomic_DNA"/>
</dbReference>
<sequence length="409" mass="43814">MLQGKKIILGVCGGIAAYKAADLCRLLVKEGAQVQVLMTRAAKEFITPLTFSTLSGRPALSEMFGAEGVNPLLHIEVASGADLLLIAPATANIIAKLAWGLADDLLSTTALAVTCPALIAPAMNVHMYNNPVVQENLAILKRRGWEVIEPEEGELACGVQGKGRLASLEKIIAAARKALSPQDLAGKTFLVTAGGTREPLDPVRFISNRSSGKMGHALARAAWERGARVLLVSAATGIEPPWGVEYYPVETAADMAERVLSLFSQVDVVIKAAAVADFRPAEVAGEKIKKSEYRSLILTLEPTVDILAELGKVKRHQILVGFAAETTEALHQGALKMAAKNVDLMVINDVTLEGAGFGSDTNIVTLLYPDGRREELPRLPKLEVAHRILNAVKSLPRFKEQGDIPTKKE</sequence>
<dbReference type="Gene3D" id="3.40.50.1950">
    <property type="entry name" value="Flavin prenyltransferase-like"/>
    <property type="match status" value="1"/>
</dbReference>
<feature type="binding site" evidence="3">
    <location>
        <position position="277"/>
    </location>
    <ligand>
        <name>CTP</name>
        <dbReference type="ChEBI" id="CHEBI:37563"/>
    </ligand>
</feature>
<dbReference type="InterPro" id="IPR036551">
    <property type="entry name" value="Flavin_trans-like"/>
</dbReference>
<evidence type="ECO:0000313" key="8">
    <source>
        <dbReference type="Proteomes" id="UP000192569"/>
    </source>
</evidence>
<feature type="domain" description="Flavoprotein" evidence="5">
    <location>
        <begin position="5"/>
        <end position="176"/>
    </location>
</feature>
<evidence type="ECO:0000256" key="2">
    <source>
        <dbReference type="ARBA" id="ARBA00023239"/>
    </source>
</evidence>
<evidence type="ECO:0000256" key="4">
    <source>
        <dbReference type="RuleBase" id="RU364078"/>
    </source>
</evidence>
<proteinExistence type="inferred from homology"/>
<dbReference type="Pfam" id="PF02441">
    <property type="entry name" value="Flavoprotein"/>
    <property type="match status" value="1"/>
</dbReference>
<comment type="function">
    <text evidence="3">Catalyzes two sequential steps in the biosynthesis of coenzyme A. In the first step cysteine is conjugated to 4'-phosphopantothenate to form 4-phosphopantothenoylcysteine. In the second step the latter compound is decarboxylated to form 4'-phosphopantotheine.</text>
</comment>
<evidence type="ECO:0000256" key="3">
    <source>
        <dbReference type="HAMAP-Rule" id="MF_02225"/>
    </source>
</evidence>
<dbReference type="GO" id="GO:0015937">
    <property type="term" value="P:coenzyme A biosynthetic process"/>
    <property type="evidence" value="ECO:0007669"/>
    <property type="project" value="UniProtKB-UniRule"/>
</dbReference>
<organism evidence="7 8">
    <name type="scientific">Thermanaeromonas toyohensis ToBE</name>
    <dbReference type="NCBI Taxonomy" id="698762"/>
    <lineage>
        <taxon>Bacteria</taxon>
        <taxon>Bacillati</taxon>
        <taxon>Bacillota</taxon>
        <taxon>Clostridia</taxon>
        <taxon>Neomoorellales</taxon>
        <taxon>Neomoorellaceae</taxon>
        <taxon>Thermanaeromonas</taxon>
    </lineage>
</organism>
<comment type="caution">
    <text evidence="3">Lacks conserved residue(s) required for the propagation of feature annotation.</text>
</comment>
<feature type="binding site" evidence="3">
    <location>
        <position position="340"/>
    </location>
    <ligand>
        <name>CTP</name>
        <dbReference type="ChEBI" id="CHEBI:37563"/>
    </ligand>
</feature>
<feature type="active site" description="Proton donor" evidence="3">
    <location>
        <position position="157"/>
    </location>
</feature>
<dbReference type="HAMAP" id="MF_02225">
    <property type="entry name" value="CoaBC"/>
    <property type="match status" value="1"/>
</dbReference>
<dbReference type="SUPFAM" id="SSF102645">
    <property type="entry name" value="CoaB-like"/>
    <property type="match status" value="1"/>
</dbReference>
<dbReference type="GO" id="GO:0004632">
    <property type="term" value="F:phosphopantothenate--cysteine ligase activity"/>
    <property type="evidence" value="ECO:0007669"/>
    <property type="project" value="UniProtKB-UniRule"/>
</dbReference>
<dbReference type="EC" id="4.1.1.36" evidence="3"/>
<dbReference type="InterPro" id="IPR005252">
    <property type="entry name" value="CoaBC"/>
</dbReference>
<dbReference type="UniPathway" id="UPA00241">
    <property type="reaction ID" value="UER00353"/>
</dbReference>
<feature type="domain" description="DNA/pantothenate metabolism flavoprotein C-terminal" evidence="6">
    <location>
        <begin position="184"/>
        <end position="394"/>
    </location>
</feature>
<evidence type="ECO:0000256" key="1">
    <source>
        <dbReference type="ARBA" id="ARBA00022793"/>
    </source>
</evidence>
<dbReference type="InterPro" id="IPR035929">
    <property type="entry name" value="CoaB-like_sf"/>
</dbReference>
<dbReference type="SUPFAM" id="SSF52507">
    <property type="entry name" value="Homo-oligomeric flavin-containing Cys decarboxylases, HFCD"/>
    <property type="match status" value="1"/>
</dbReference>
<keyword evidence="2 3" id="KW-0456">Lyase</keyword>
<dbReference type="InterPro" id="IPR003382">
    <property type="entry name" value="Flavoprotein"/>
</dbReference>
<protein>
    <recommendedName>
        <fullName evidence="3">Coenzyme A biosynthesis bifunctional protein CoaBC</fullName>
    </recommendedName>
    <alternativeName>
        <fullName evidence="3">DNA/pantothenate metabolism flavoprotein</fullName>
    </alternativeName>
    <alternativeName>
        <fullName evidence="3">Phosphopantothenoylcysteine synthetase/decarboxylase</fullName>
        <shortName evidence="3">PPCS-PPCDC</shortName>
    </alternativeName>
    <domain>
        <recommendedName>
            <fullName evidence="3">Phosphopantothenoylcysteine decarboxylase</fullName>
            <shortName evidence="3">PPC decarboxylase</shortName>
            <shortName evidence="3">PPC-DC</shortName>
            <ecNumber evidence="3">4.1.1.36</ecNumber>
        </recommendedName>
        <alternativeName>
            <fullName evidence="3">CoaC</fullName>
        </alternativeName>
    </domain>
    <domain>
        <recommendedName>
            <fullName evidence="3">Phosphopantothenate--cysteine ligase</fullName>
            <ecNumber evidence="3">6.3.2.5</ecNumber>
        </recommendedName>
        <alternativeName>
            <fullName evidence="3">CoaB</fullName>
        </alternativeName>
        <alternativeName>
            <fullName evidence="3">Phosphopantothenoylcysteine synthetase</fullName>
            <shortName evidence="3">PPC synthetase</shortName>
            <shortName evidence="3">PPC-S</shortName>
        </alternativeName>
    </domain>
</protein>
<dbReference type="Gene3D" id="3.40.50.10300">
    <property type="entry name" value="CoaB-like"/>
    <property type="match status" value="1"/>
</dbReference>
<keyword evidence="1 3" id="KW-0210">Decarboxylase</keyword>
<keyword evidence="3 4" id="KW-0285">Flavoprotein</keyword>
<keyword evidence="3" id="KW-0479">Metal-binding</keyword>
<dbReference type="NCBIfam" id="TIGR00521">
    <property type="entry name" value="coaBC_dfp"/>
    <property type="match status" value="1"/>
</dbReference>
<comment type="catalytic activity">
    <reaction evidence="3 4">
        <text>N-[(R)-4-phosphopantothenoyl]-L-cysteine + H(+) = (R)-4'-phosphopantetheine + CO2</text>
        <dbReference type="Rhea" id="RHEA:16793"/>
        <dbReference type="ChEBI" id="CHEBI:15378"/>
        <dbReference type="ChEBI" id="CHEBI:16526"/>
        <dbReference type="ChEBI" id="CHEBI:59458"/>
        <dbReference type="ChEBI" id="CHEBI:61723"/>
        <dbReference type="EC" id="4.1.1.36"/>
    </reaction>
</comment>
<comment type="cofactor">
    <cofactor evidence="3">
        <name>Mg(2+)</name>
        <dbReference type="ChEBI" id="CHEBI:18420"/>
    </cofactor>
</comment>